<dbReference type="RefSeq" id="WP_243923287.1">
    <property type="nucleotide sequence ID" value="NZ_JALHLG010000036.1"/>
</dbReference>
<evidence type="ECO:0000256" key="2">
    <source>
        <dbReference type="SAM" id="SignalP"/>
    </source>
</evidence>
<evidence type="ECO:0000313" key="4">
    <source>
        <dbReference type="Proteomes" id="UP001202281"/>
    </source>
</evidence>
<accession>A0ABT0BUQ0</accession>
<feature type="chain" id="PRO_5046741151" description="Lipoprotein" evidence="2">
    <location>
        <begin position="22"/>
        <end position="188"/>
    </location>
</feature>
<feature type="compositionally biased region" description="Pro residues" evidence="1">
    <location>
        <begin position="31"/>
        <end position="41"/>
    </location>
</feature>
<keyword evidence="2" id="KW-0732">Signal</keyword>
<organism evidence="3 4">
    <name type="scientific">Novosphingobium beihaiensis</name>
    <dbReference type="NCBI Taxonomy" id="2930389"/>
    <lineage>
        <taxon>Bacteria</taxon>
        <taxon>Pseudomonadati</taxon>
        <taxon>Pseudomonadota</taxon>
        <taxon>Alphaproteobacteria</taxon>
        <taxon>Sphingomonadales</taxon>
        <taxon>Sphingomonadaceae</taxon>
        <taxon>Novosphingobium</taxon>
    </lineage>
</organism>
<name>A0ABT0BUQ0_9SPHN</name>
<feature type="signal peptide" evidence="2">
    <location>
        <begin position="1"/>
        <end position="21"/>
    </location>
</feature>
<dbReference type="Proteomes" id="UP001202281">
    <property type="component" value="Unassembled WGS sequence"/>
</dbReference>
<sequence>MKANPRPRTIALRILSLPVLAAVTQLGACVPQPPKPAPAPTPSTAARPAPPPPAPAAPPTVSPAPNWRDQPATPGNWHWSRSASGSDAAFANGQFVLHCNPARHTITLLRAMAGASGQVAMTIRTSETTRALPAVPVAGGVGVTLMARDPLLDAMAFSRGRFAVETTGAAPLYIPSWTEVSRVIEDCR</sequence>
<keyword evidence="4" id="KW-1185">Reference proteome</keyword>
<reference evidence="3 4" key="1">
    <citation type="submission" date="2022-04" db="EMBL/GenBank/DDBJ databases">
        <title>Identification of a novel bacterium isolated from mangrove sediments.</title>
        <authorList>
            <person name="Pan X."/>
        </authorList>
    </citation>
    <scope>NUCLEOTIDE SEQUENCE [LARGE SCALE GENOMIC DNA]</scope>
    <source>
        <strain evidence="3 4">B2638</strain>
    </source>
</reference>
<proteinExistence type="predicted"/>
<feature type="region of interest" description="Disordered" evidence="1">
    <location>
        <begin position="29"/>
        <end position="80"/>
    </location>
</feature>
<dbReference type="EMBL" id="JALHLG010000036">
    <property type="protein sequence ID" value="MCJ2188536.1"/>
    <property type="molecule type" value="Genomic_DNA"/>
</dbReference>
<evidence type="ECO:0000256" key="1">
    <source>
        <dbReference type="SAM" id="MobiDB-lite"/>
    </source>
</evidence>
<feature type="compositionally biased region" description="Pro residues" evidence="1">
    <location>
        <begin position="48"/>
        <end position="62"/>
    </location>
</feature>
<comment type="caution">
    <text evidence="3">The sequence shown here is derived from an EMBL/GenBank/DDBJ whole genome shotgun (WGS) entry which is preliminary data.</text>
</comment>
<protein>
    <recommendedName>
        <fullName evidence="5">Lipoprotein</fullName>
    </recommendedName>
</protein>
<gene>
    <name evidence="3" type="ORF">MTR66_17140</name>
</gene>
<evidence type="ECO:0008006" key="5">
    <source>
        <dbReference type="Google" id="ProtNLM"/>
    </source>
</evidence>
<evidence type="ECO:0000313" key="3">
    <source>
        <dbReference type="EMBL" id="MCJ2188536.1"/>
    </source>
</evidence>